<gene>
    <name evidence="1" type="ORF">FM101_05705</name>
</gene>
<dbReference type="AlphaFoldDB" id="A0A1R4FT12"/>
<evidence type="ECO:0000313" key="2">
    <source>
        <dbReference type="Proteomes" id="UP000195913"/>
    </source>
</evidence>
<organism evidence="1 2">
    <name type="scientific">Arthrobacter rhombi</name>
    <dbReference type="NCBI Taxonomy" id="71253"/>
    <lineage>
        <taxon>Bacteria</taxon>
        <taxon>Bacillati</taxon>
        <taxon>Actinomycetota</taxon>
        <taxon>Actinomycetes</taxon>
        <taxon>Micrococcales</taxon>
        <taxon>Micrococcaceae</taxon>
        <taxon>Arthrobacter</taxon>
    </lineage>
</organism>
<sequence>MGDYRAYTDEEKAAYVAPACDSCGQHRHVVWEDTGSADAHWVRRDAGCSNEACTA</sequence>
<dbReference type="Proteomes" id="UP000195913">
    <property type="component" value="Unassembled WGS sequence"/>
</dbReference>
<dbReference type="EMBL" id="FUHW01000022">
    <property type="protein sequence ID" value="SJM59130.1"/>
    <property type="molecule type" value="Genomic_DNA"/>
</dbReference>
<keyword evidence="2" id="KW-1185">Reference proteome</keyword>
<dbReference type="RefSeq" id="WP_179204248.1">
    <property type="nucleotide sequence ID" value="NZ_FUHW01000022.1"/>
</dbReference>
<protein>
    <submittedName>
        <fullName evidence="1">Uncharacterized protein</fullName>
    </submittedName>
</protein>
<evidence type="ECO:0000313" key="1">
    <source>
        <dbReference type="EMBL" id="SJM59130.1"/>
    </source>
</evidence>
<name>A0A1R4FT12_9MICC</name>
<accession>A0A1R4FT12</accession>
<proteinExistence type="predicted"/>
<reference evidence="1 2" key="1">
    <citation type="submission" date="2017-02" db="EMBL/GenBank/DDBJ databases">
        <authorList>
            <person name="Peterson S.W."/>
        </authorList>
    </citation>
    <scope>NUCLEOTIDE SEQUENCE [LARGE SCALE GENOMIC DNA]</scope>
    <source>
        <strain evidence="1 2">B Ar 00.02</strain>
    </source>
</reference>